<evidence type="ECO:0000259" key="4">
    <source>
        <dbReference type="Pfam" id="PF02558"/>
    </source>
</evidence>
<comment type="similarity">
    <text evidence="1">Belongs to the ketopantoate reductase family.</text>
</comment>
<dbReference type="Proteomes" id="UP001215712">
    <property type="component" value="Unassembled WGS sequence"/>
</dbReference>
<dbReference type="InterPro" id="IPR013328">
    <property type="entry name" value="6PGD_dom2"/>
</dbReference>
<protein>
    <submittedName>
        <fullName evidence="6">2-dehydropantoate 2-reductase family protein</fullName>
    </submittedName>
</protein>
<keyword evidence="7" id="KW-1185">Reference proteome</keyword>
<dbReference type="InterPro" id="IPR003710">
    <property type="entry name" value="ApbA"/>
</dbReference>
<accession>A0AAD6HBB8</accession>
<dbReference type="GO" id="GO:0005737">
    <property type="term" value="C:cytoplasm"/>
    <property type="evidence" value="ECO:0007669"/>
    <property type="project" value="TreeGrafter"/>
</dbReference>
<dbReference type="GO" id="GO:0008677">
    <property type="term" value="F:2-dehydropantoate 2-reductase activity"/>
    <property type="evidence" value="ECO:0007669"/>
    <property type="project" value="InterPro"/>
</dbReference>
<dbReference type="Pfam" id="PF08546">
    <property type="entry name" value="ApbA_C"/>
    <property type="match status" value="1"/>
</dbReference>
<evidence type="ECO:0000256" key="2">
    <source>
        <dbReference type="ARBA" id="ARBA00022857"/>
    </source>
</evidence>
<evidence type="ECO:0000313" key="6">
    <source>
        <dbReference type="EMBL" id="KAJ5703829.1"/>
    </source>
</evidence>
<dbReference type="Pfam" id="PF02558">
    <property type="entry name" value="ApbA"/>
    <property type="match status" value="1"/>
</dbReference>
<dbReference type="NCBIfam" id="TIGR00745">
    <property type="entry name" value="apbA_panE"/>
    <property type="match status" value="1"/>
</dbReference>
<dbReference type="PANTHER" id="PTHR21708:SF30">
    <property type="entry name" value="2-DEHYDROPANTOATE 2-REDUCTASE-RELATED"/>
    <property type="match status" value="1"/>
</dbReference>
<gene>
    <name evidence="6" type="ORF">N7493_010967</name>
</gene>
<reference evidence="6" key="1">
    <citation type="journal article" date="2023" name="IMA Fungus">
        <title>Comparative genomic study of the Penicillium genus elucidates a diverse pangenome and 15 lateral gene transfer events.</title>
        <authorList>
            <person name="Petersen C."/>
            <person name="Sorensen T."/>
            <person name="Nielsen M.R."/>
            <person name="Sondergaard T.E."/>
            <person name="Sorensen J.L."/>
            <person name="Fitzpatrick D.A."/>
            <person name="Frisvad J.C."/>
            <person name="Nielsen K.L."/>
        </authorList>
    </citation>
    <scope>NUCLEOTIDE SEQUENCE</scope>
    <source>
        <strain evidence="6">IBT 17514</strain>
    </source>
</reference>
<dbReference type="SUPFAM" id="SSF51735">
    <property type="entry name" value="NAD(P)-binding Rossmann-fold domains"/>
    <property type="match status" value="1"/>
</dbReference>
<keyword evidence="3" id="KW-0560">Oxidoreductase</keyword>
<dbReference type="GO" id="GO:0015940">
    <property type="term" value="P:pantothenate biosynthetic process"/>
    <property type="evidence" value="ECO:0007669"/>
    <property type="project" value="InterPro"/>
</dbReference>
<proteinExistence type="inferred from homology"/>
<dbReference type="AlphaFoldDB" id="A0AAD6HBB8"/>
<dbReference type="InterPro" id="IPR013752">
    <property type="entry name" value="KPA_reductase"/>
</dbReference>
<dbReference type="FunFam" id="1.10.1040.10:FF:000017">
    <property type="entry name" value="2-dehydropantoate 2-reductase"/>
    <property type="match status" value="1"/>
</dbReference>
<evidence type="ECO:0000259" key="5">
    <source>
        <dbReference type="Pfam" id="PF08546"/>
    </source>
</evidence>
<dbReference type="Gene3D" id="3.40.50.720">
    <property type="entry name" value="NAD(P)-binding Rossmann-like Domain"/>
    <property type="match status" value="1"/>
</dbReference>
<dbReference type="SUPFAM" id="SSF48179">
    <property type="entry name" value="6-phosphogluconate dehydrogenase C-terminal domain-like"/>
    <property type="match status" value="1"/>
</dbReference>
<dbReference type="InterPro" id="IPR036291">
    <property type="entry name" value="NAD(P)-bd_dom_sf"/>
</dbReference>
<reference evidence="6" key="2">
    <citation type="submission" date="2023-01" db="EMBL/GenBank/DDBJ databases">
        <authorList>
            <person name="Petersen C."/>
        </authorList>
    </citation>
    <scope>NUCLEOTIDE SEQUENCE</scope>
    <source>
        <strain evidence="6">IBT 17514</strain>
    </source>
</reference>
<keyword evidence="2" id="KW-0521">NADP</keyword>
<comment type="caution">
    <text evidence="6">The sequence shown here is derived from an EMBL/GenBank/DDBJ whole genome shotgun (WGS) entry which is preliminary data.</text>
</comment>
<name>A0AAD6HBB8_9EURO</name>
<evidence type="ECO:0000313" key="7">
    <source>
        <dbReference type="Proteomes" id="UP001215712"/>
    </source>
</evidence>
<dbReference type="PANTHER" id="PTHR21708">
    <property type="entry name" value="PROBABLE 2-DEHYDROPANTOATE 2-REDUCTASE"/>
    <property type="match status" value="1"/>
</dbReference>
<dbReference type="InterPro" id="IPR051402">
    <property type="entry name" value="KPR-Related"/>
</dbReference>
<dbReference type="InterPro" id="IPR013332">
    <property type="entry name" value="KPR_N"/>
</dbReference>
<sequence>MAEQTKVLVTGGGSVGTIAALNLQSGDLAEVTLVMRSNYQVVKDNGFSIDSCDHGKLVRWRPSNSEPNVLISVIIIISLTKEYTVLNAIPTIHSNEEGYDYVVITTKNVPTENGHQVSQIAPSITPGRTIIVLIQNGLNIERPYLERFPDNIVLSGVSMIGSEEIEPGVIKHSFTDQLTVGPFHNPNLNRQEEITAAKHLVKMYSAAGKAGKASCLYDEAVGWNRWKKLVYNASMNPICALTGLDAGQVRFAGDAVSKLVRDTMTEIDAAAKASGYKLPADIVEFMATVDRVEDHFVPSMLQDVRKGNKTEFEYLLGEPLREGQRLGVPMPVLSTLYALCQAMQWRIGNEQTN</sequence>
<evidence type="ECO:0000256" key="1">
    <source>
        <dbReference type="ARBA" id="ARBA00007870"/>
    </source>
</evidence>
<organism evidence="6 7">
    <name type="scientific">Penicillium malachiteum</name>
    <dbReference type="NCBI Taxonomy" id="1324776"/>
    <lineage>
        <taxon>Eukaryota</taxon>
        <taxon>Fungi</taxon>
        <taxon>Dikarya</taxon>
        <taxon>Ascomycota</taxon>
        <taxon>Pezizomycotina</taxon>
        <taxon>Eurotiomycetes</taxon>
        <taxon>Eurotiomycetidae</taxon>
        <taxon>Eurotiales</taxon>
        <taxon>Aspergillaceae</taxon>
        <taxon>Penicillium</taxon>
    </lineage>
</organism>
<evidence type="ECO:0000256" key="3">
    <source>
        <dbReference type="ARBA" id="ARBA00023002"/>
    </source>
</evidence>
<dbReference type="Gene3D" id="1.10.1040.10">
    <property type="entry name" value="N-(1-d-carboxylethyl)-l-norvaline Dehydrogenase, domain 2"/>
    <property type="match status" value="1"/>
</dbReference>
<dbReference type="InterPro" id="IPR008927">
    <property type="entry name" value="6-PGluconate_DH-like_C_sf"/>
</dbReference>
<feature type="domain" description="Ketopantoate reductase N-terminal" evidence="4">
    <location>
        <begin position="7"/>
        <end position="184"/>
    </location>
</feature>
<feature type="domain" description="Ketopantoate reductase C-terminal" evidence="5">
    <location>
        <begin position="224"/>
        <end position="344"/>
    </location>
</feature>
<dbReference type="EMBL" id="JAQJAN010000020">
    <property type="protein sequence ID" value="KAJ5703829.1"/>
    <property type="molecule type" value="Genomic_DNA"/>
</dbReference>